<dbReference type="SMART" id="SM00355">
    <property type="entry name" value="ZnF_C2H2"/>
    <property type="match status" value="3"/>
</dbReference>
<sequence length="163" mass="18573">MPAADHSTYECHCGKRFKHASNLSRHKRLEHAHDSIQYQCHCGKTFDRKDRLARHELIHNGVEYKCDKCNAKFNRKDNLTKHKRTHVQVGGGVDPNLTPTHNQTQQFDSNLSNQPNKTDIPNRTLESEIPNTPLEGDQDNGPEECNFEEEAVNGALKTVTFKA</sequence>
<dbReference type="PANTHER" id="PTHR24406">
    <property type="entry name" value="TRANSCRIPTIONAL REPRESSOR CTCFL-RELATED"/>
    <property type="match status" value="1"/>
</dbReference>
<feature type="compositionally biased region" description="Acidic residues" evidence="8">
    <location>
        <begin position="136"/>
        <end position="145"/>
    </location>
</feature>
<dbReference type="FunFam" id="3.30.160.60:FF:000100">
    <property type="entry name" value="Zinc finger 45-like"/>
    <property type="match status" value="1"/>
</dbReference>
<keyword evidence="3" id="KW-0677">Repeat</keyword>
<feature type="compositionally biased region" description="Polar residues" evidence="8">
    <location>
        <begin position="97"/>
        <end position="121"/>
    </location>
</feature>
<dbReference type="GO" id="GO:0005634">
    <property type="term" value="C:nucleus"/>
    <property type="evidence" value="ECO:0007669"/>
    <property type="project" value="UniProtKB-SubCell"/>
</dbReference>
<keyword evidence="4 7" id="KW-0863">Zinc-finger</keyword>
<dbReference type="Proteomes" id="UP000749559">
    <property type="component" value="Unassembled WGS sequence"/>
</dbReference>
<dbReference type="GO" id="GO:0008270">
    <property type="term" value="F:zinc ion binding"/>
    <property type="evidence" value="ECO:0007669"/>
    <property type="project" value="UniProtKB-KW"/>
</dbReference>
<dbReference type="PROSITE" id="PS00028">
    <property type="entry name" value="ZINC_FINGER_C2H2_1"/>
    <property type="match status" value="1"/>
</dbReference>
<dbReference type="EMBL" id="CAIIXF020000002">
    <property type="protein sequence ID" value="CAH1777973.1"/>
    <property type="molecule type" value="Genomic_DNA"/>
</dbReference>
<dbReference type="InterPro" id="IPR050888">
    <property type="entry name" value="ZnF_C2H2-type_TF"/>
</dbReference>
<dbReference type="PROSITE" id="PS50157">
    <property type="entry name" value="ZINC_FINGER_C2H2_2"/>
    <property type="match status" value="3"/>
</dbReference>
<dbReference type="OrthoDB" id="654211at2759"/>
<evidence type="ECO:0000256" key="2">
    <source>
        <dbReference type="ARBA" id="ARBA00022723"/>
    </source>
</evidence>
<evidence type="ECO:0000256" key="1">
    <source>
        <dbReference type="ARBA" id="ARBA00004123"/>
    </source>
</evidence>
<evidence type="ECO:0000313" key="10">
    <source>
        <dbReference type="EMBL" id="CAH1777973.1"/>
    </source>
</evidence>
<proteinExistence type="predicted"/>
<keyword evidence="11" id="KW-1185">Reference proteome</keyword>
<gene>
    <name evidence="10" type="ORF">OFUS_LOCUS4951</name>
</gene>
<dbReference type="InterPro" id="IPR013087">
    <property type="entry name" value="Znf_C2H2_type"/>
</dbReference>
<dbReference type="SUPFAM" id="SSF57667">
    <property type="entry name" value="beta-beta-alpha zinc fingers"/>
    <property type="match status" value="2"/>
</dbReference>
<keyword evidence="2" id="KW-0479">Metal-binding</keyword>
<dbReference type="InterPro" id="IPR036236">
    <property type="entry name" value="Znf_C2H2_sf"/>
</dbReference>
<keyword evidence="5" id="KW-0862">Zinc</keyword>
<evidence type="ECO:0000256" key="3">
    <source>
        <dbReference type="ARBA" id="ARBA00022737"/>
    </source>
</evidence>
<organism evidence="10 11">
    <name type="scientific">Owenia fusiformis</name>
    <name type="common">Polychaete worm</name>
    <dbReference type="NCBI Taxonomy" id="6347"/>
    <lineage>
        <taxon>Eukaryota</taxon>
        <taxon>Metazoa</taxon>
        <taxon>Spiralia</taxon>
        <taxon>Lophotrochozoa</taxon>
        <taxon>Annelida</taxon>
        <taxon>Polychaeta</taxon>
        <taxon>Sedentaria</taxon>
        <taxon>Canalipalpata</taxon>
        <taxon>Sabellida</taxon>
        <taxon>Oweniida</taxon>
        <taxon>Oweniidae</taxon>
        <taxon>Owenia</taxon>
    </lineage>
</organism>
<dbReference type="Pfam" id="PF00096">
    <property type="entry name" value="zf-C2H2"/>
    <property type="match status" value="2"/>
</dbReference>
<evidence type="ECO:0000256" key="5">
    <source>
        <dbReference type="ARBA" id="ARBA00022833"/>
    </source>
</evidence>
<evidence type="ECO:0000313" key="11">
    <source>
        <dbReference type="Proteomes" id="UP000749559"/>
    </source>
</evidence>
<keyword evidence="6" id="KW-0539">Nucleus</keyword>
<dbReference type="Gene3D" id="3.30.160.60">
    <property type="entry name" value="Classic Zinc Finger"/>
    <property type="match status" value="3"/>
</dbReference>
<feature type="domain" description="C2H2-type" evidence="9">
    <location>
        <begin position="64"/>
        <end position="86"/>
    </location>
</feature>
<dbReference type="AlphaFoldDB" id="A0A8S4NCU4"/>
<comment type="subcellular location">
    <subcellularLocation>
        <location evidence="1">Nucleus</location>
    </subcellularLocation>
</comment>
<protein>
    <recommendedName>
        <fullName evidence="9">C2H2-type domain-containing protein</fullName>
    </recommendedName>
</protein>
<comment type="caution">
    <text evidence="10">The sequence shown here is derived from an EMBL/GenBank/DDBJ whole genome shotgun (WGS) entry which is preliminary data.</text>
</comment>
<feature type="domain" description="C2H2-type" evidence="9">
    <location>
        <begin position="9"/>
        <end position="36"/>
    </location>
</feature>
<evidence type="ECO:0000256" key="4">
    <source>
        <dbReference type="ARBA" id="ARBA00022771"/>
    </source>
</evidence>
<feature type="non-terminal residue" evidence="10">
    <location>
        <position position="163"/>
    </location>
</feature>
<reference evidence="10" key="1">
    <citation type="submission" date="2022-03" db="EMBL/GenBank/DDBJ databases">
        <authorList>
            <person name="Martin C."/>
        </authorList>
    </citation>
    <scope>NUCLEOTIDE SEQUENCE</scope>
</reference>
<evidence type="ECO:0000259" key="9">
    <source>
        <dbReference type="PROSITE" id="PS50157"/>
    </source>
</evidence>
<name>A0A8S4NCU4_OWEFU</name>
<evidence type="ECO:0000256" key="6">
    <source>
        <dbReference type="ARBA" id="ARBA00023242"/>
    </source>
</evidence>
<accession>A0A8S4NCU4</accession>
<evidence type="ECO:0000256" key="8">
    <source>
        <dbReference type="SAM" id="MobiDB-lite"/>
    </source>
</evidence>
<feature type="region of interest" description="Disordered" evidence="8">
    <location>
        <begin position="89"/>
        <end position="145"/>
    </location>
</feature>
<evidence type="ECO:0000256" key="7">
    <source>
        <dbReference type="PROSITE-ProRule" id="PRU00042"/>
    </source>
</evidence>
<feature type="domain" description="C2H2-type" evidence="9">
    <location>
        <begin position="38"/>
        <end position="64"/>
    </location>
</feature>